<dbReference type="RefSeq" id="WP_205050509.1">
    <property type="nucleotide sequence ID" value="NZ_JACJKX010000011.1"/>
</dbReference>
<dbReference type="NCBIfam" id="TIGR02548">
    <property type="entry name" value="casB_cse2"/>
    <property type="match status" value="1"/>
</dbReference>
<dbReference type="EMBL" id="JACJKX010000011">
    <property type="protein sequence ID" value="MBM6928920.1"/>
    <property type="molecule type" value="Genomic_DNA"/>
</dbReference>
<dbReference type="InterPro" id="IPR013382">
    <property type="entry name" value="CRISPR-assoc_prot_Cse2"/>
</dbReference>
<dbReference type="Proteomes" id="UP000777002">
    <property type="component" value="Unassembled WGS sequence"/>
</dbReference>
<comment type="caution">
    <text evidence="1">The sequence shown here is derived from an EMBL/GenBank/DDBJ whole genome shotgun (WGS) entry which is preliminary data.</text>
</comment>
<protein>
    <submittedName>
        <fullName evidence="1">Type I-E CRISPR-associated protein Cse2/CasB</fullName>
    </submittedName>
</protein>
<evidence type="ECO:0000313" key="2">
    <source>
        <dbReference type="Proteomes" id="UP000777002"/>
    </source>
</evidence>
<dbReference type="Gene3D" id="1.10.520.40">
    <property type="entry name" value="CRISPR-associated protein Cse2"/>
    <property type="match status" value="1"/>
</dbReference>
<organism evidence="1 2">
    <name type="scientific">Parasutterella secunda</name>
    <dbReference type="NCBI Taxonomy" id="626947"/>
    <lineage>
        <taxon>Bacteria</taxon>
        <taxon>Pseudomonadati</taxon>
        <taxon>Pseudomonadota</taxon>
        <taxon>Betaproteobacteria</taxon>
        <taxon>Burkholderiales</taxon>
        <taxon>Sutterellaceae</taxon>
        <taxon>Parasutterella</taxon>
    </lineage>
</organism>
<gene>
    <name evidence="1" type="primary">casB</name>
    <name evidence="1" type="ORF">H5985_06530</name>
</gene>
<dbReference type="Pfam" id="PF09485">
    <property type="entry name" value="CRISPR_Cse2"/>
    <property type="match status" value="1"/>
</dbReference>
<name>A0ABS2GSU4_9BURK</name>
<accession>A0ABS2GSU4</accession>
<keyword evidence="2" id="KW-1185">Reference proteome</keyword>
<dbReference type="CDD" id="cd09731">
    <property type="entry name" value="Cse2_I-E"/>
    <property type="match status" value="1"/>
</dbReference>
<proteinExistence type="predicted"/>
<reference evidence="1 2" key="1">
    <citation type="journal article" date="2021" name="Sci. Rep.">
        <title>The distribution of antibiotic resistance genes in chicken gut microbiota commensals.</title>
        <authorList>
            <person name="Juricova H."/>
            <person name="Matiasovicova J."/>
            <person name="Kubasova T."/>
            <person name="Cejkova D."/>
            <person name="Rychlik I."/>
        </authorList>
    </citation>
    <scope>NUCLEOTIDE SEQUENCE [LARGE SCALE GENOMIC DNA]</scope>
    <source>
        <strain evidence="1 2">An562</strain>
    </source>
</reference>
<dbReference type="InterPro" id="IPR038287">
    <property type="entry name" value="Cse2_sf"/>
</dbReference>
<sequence>MNEEKFIEIVFSSIKDKGVRAAFRRADSSRLNYQCVEFLLKLGIDADNFDHRTAAFTVMASIARSNTSENGAVSFARGLALSFPDKSESDAAILRMRKLCSCENVRELALNLRPILDLISSRNIRVDYASIYRDMLLFRYENQRDNLRIKWMKDFYSQEL</sequence>
<evidence type="ECO:0000313" key="1">
    <source>
        <dbReference type="EMBL" id="MBM6928920.1"/>
    </source>
</evidence>